<comment type="caution">
    <text evidence="1">The sequence shown here is derived from an EMBL/GenBank/DDBJ whole genome shotgun (WGS) entry which is preliminary data.</text>
</comment>
<evidence type="ECO:0000313" key="2">
    <source>
        <dbReference type="Proteomes" id="UP000294547"/>
    </source>
</evidence>
<dbReference type="Proteomes" id="UP000294547">
    <property type="component" value="Unassembled WGS sequence"/>
</dbReference>
<reference evidence="1 2" key="1">
    <citation type="submission" date="2019-03" db="EMBL/GenBank/DDBJ databases">
        <title>Genomic Encyclopedia of Type Strains, Phase IV (KMG-IV): sequencing the most valuable type-strain genomes for metagenomic binning, comparative biology and taxonomic classification.</title>
        <authorList>
            <person name="Goeker M."/>
        </authorList>
    </citation>
    <scope>NUCLEOTIDE SEQUENCE [LARGE SCALE GENOMIC DNA]</scope>
    <source>
        <strain evidence="1 2">DSM 102969</strain>
    </source>
</reference>
<proteinExistence type="predicted"/>
<sequence length="60" mass="6313">MATPDINMATPDNGISNDALASAERSETLLEWNVPSFRRLSLADAEFNPGIGGDGFGKSS</sequence>
<name>A0A4R6RG94_9HYPH</name>
<accession>A0A4R6RG94</accession>
<gene>
    <name evidence="1" type="ORF">EDD54_2105</name>
</gene>
<dbReference type="EMBL" id="SNXY01000007">
    <property type="protein sequence ID" value="TDP85254.1"/>
    <property type="molecule type" value="Genomic_DNA"/>
</dbReference>
<dbReference type="AlphaFoldDB" id="A0A4R6RG94"/>
<organism evidence="1 2">
    <name type="scientific">Oharaeibacter diazotrophicus</name>
    <dbReference type="NCBI Taxonomy" id="1920512"/>
    <lineage>
        <taxon>Bacteria</taxon>
        <taxon>Pseudomonadati</taxon>
        <taxon>Pseudomonadota</taxon>
        <taxon>Alphaproteobacteria</taxon>
        <taxon>Hyphomicrobiales</taxon>
        <taxon>Pleomorphomonadaceae</taxon>
        <taxon>Oharaeibacter</taxon>
    </lineage>
</organism>
<evidence type="ECO:0000313" key="1">
    <source>
        <dbReference type="EMBL" id="TDP85254.1"/>
    </source>
</evidence>
<keyword evidence="2" id="KW-1185">Reference proteome</keyword>
<protein>
    <submittedName>
        <fullName evidence="1">Uncharacterized protein</fullName>
    </submittedName>
</protein>